<evidence type="ECO:0000256" key="1">
    <source>
        <dbReference type="SAM" id="MobiDB-lite"/>
    </source>
</evidence>
<feature type="chain" id="PRO_5043330538" evidence="2">
    <location>
        <begin position="42"/>
        <end position="134"/>
    </location>
</feature>
<accession>A0AAW5SFI8</accession>
<dbReference type="RefSeq" id="WP_131808553.1">
    <property type="nucleotide sequence ID" value="NZ_BCTA01000036.1"/>
</dbReference>
<dbReference type="EMBL" id="JACKTI010000017">
    <property type="protein sequence ID" value="MCV7022370.1"/>
    <property type="molecule type" value="Genomic_DNA"/>
</dbReference>
<evidence type="ECO:0000256" key="2">
    <source>
        <dbReference type="SAM" id="SignalP"/>
    </source>
</evidence>
<name>A0AAW5SFI8_MYCNV</name>
<reference evidence="3" key="2">
    <citation type="journal article" date="2022" name="BMC Genomics">
        <title>Comparative genome analysis of mycobacteria focusing on tRNA and non-coding RNA.</title>
        <authorList>
            <person name="Behra P.R.K."/>
            <person name="Pettersson B.M.F."/>
            <person name="Ramesh M."/>
            <person name="Das S."/>
            <person name="Dasgupta S."/>
            <person name="Kirsebom L.A."/>
        </authorList>
    </citation>
    <scope>NUCLEOTIDE SEQUENCE</scope>
    <source>
        <strain evidence="3">DSM 44203</strain>
    </source>
</reference>
<gene>
    <name evidence="3" type="ORF">H7I77_03255</name>
</gene>
<dbReference type="Proteomes" id="UP001207528">
    <property type="component" value="Unassembled WGS sequence"/>
</dbReference>
<reference evidence="3" key="1">
    <citation type="submission" date="2020-07" db="EMBL/GenBank/DDBJ databases">
        <authorList>
            <person name="Pettersson B.M.F."/>
            <person name="Behra P.R.K."/>
            <person name="Ramesh M."/>
            <person name="Das S."/>
            <person name="Dasgupta S."/>
            <person name="Kirsebom L.A."/>
        </authorList>
    </citation>
    <scope>NUCLEOTIDE SEQUENCE</scope>
    <source>
        <strain evidence="3">DSM 44203</strain>
    </source>
</reference>
<proteinExistence type="predicted"/>
<keyword evidence="2" id="KW-0732">Signal</keyword>
<evidence type="ECO:0000313" key="4">
    <source>
        <dbReference type="Proteomes" id="UP001207528"/>
    </source>
</evidence>
<organism evidence="3 4">
    <name type="scientific">Mycolicibacterium novocastrense</name>
    <name type="common">Mycobacterium novocastrense</name>
    <dbReference type="NCBI Taxonomy" id="59813"/>
    <lineage>
        <taxon>Bacteria</taxon>
        <taxon>Bacillati</taxon>
        <taxon>Actinomycetota</taxon>
        <taxon>Actinomycetes</taxon>
        <taxon>Mycobacteriales</taxon>
        <taxon>Mycobacteriaceae</taxon>
        <taxon>Mycolicibacterium</taxon>
    </lineage>
</organism>
<feature type="region of interest" description="Disordered" evidence="1">
    <location>
        <begin position="105"/>
        <end position="134"/>
    </location>
</feature>
<evidence type="ECO:0000313" key="3">
    <source>
        <dbReference type="EMBL" id="MCV7022370.1"/>
    </source>
</evidence>
<sequence>MHLNQKPQTSAGATIASRWYRHASATIFGAALIAMSFGAIAAPAVSQAAFNKGEYDRCATAADKRFMQSAGTAADVATHVDDYKFCCIRSGGVWVGGNSGCVEQAGSAQTAPTPLPGQVATGPGDATLPGTRKD</sequence>
<feature type="signal peptide" evidence="2">
    <location>
        <begin position="1"/>
        <end position="41"/>
    </location>
</feature>
<comment type="caution">
    <text evidence="3">The sequence shown here is derived from an EMBL/GenBank/DDBJ whole genome shotgun (WGS) entry which is preliminary data.</text>
</comment>
<dbReference type="AlphaFoldDB" id="A0AAW5SFI8"/>
<protein>
    <submittedName>
        <fullName evidence="3">Uncharacterized protein</fullName>
    </submittedName>
</protein>